<dbReference type="InterPro" id="IPR052348">
    <property type="entry name" value="Metallopeptidase_M50B"/>
</dbReference>
<name>A0A830F589_9EURY</name>
<dbReference type="GO" id="GO:0006508">
    <property type="term" value="P:proteolysis"/>
    <property type="evidence" value="ECO:0007669"/>
    <property type="project" value="UniProtKB-KW"/>
</dbReference>
<evidence type="ECO:0000256" key="1">
    <source>
        <dbReference type="SAM" id="Phobius"/>
    </source>
</evidence>
<protein>
    <submittedName>
        <fullName evidence="2">Zn-dependent protease</fullName>
    </submittedName>
</protein>
<keyword evidence="3" id="KW-1185">Reference proteome</keyword>
<keyword evidence="2" id="KW-0378">Hydrolase</keyword>
<gene>
    <name evidence="2" type="ORF">GCM10009037_01930</name>
</gene>
<dbReference type="PANTHER" id="PTHR35864:SF1">
    <property type="entry name" value="ZINC METALLOPROTEASE YWHC-RELATED"/>
    <property type="match status" value="1"/>
</dbReference>
<evidence type="ECO:0000313" key="3">
    <source>
        <dbReference type="Proteomes" id="UP000628840"/>
    </source>
</evidence>
<feature type="transmembrane region" description="Helical" evidence="1">
    <location>
        <begin position="50"/>
        <end position="72"/>
    </location>
</feature>
<keyword evidence="1" id="KW-0472">Membrane</keyword>
<organism evidence="2 3">
    <name type="scientific">Halarchaeum grantii</name>
    <dbReference type="NCBI Taxonomy" id="1193105"/>
    <lineage>
        <taxon>Archaea</taxon>
        <taxon>Methanobacteriati</taxon>
        <taxon>Methanobacteriota</taxon>
        <taxon>Stenosarchaea group</taxon>
        <taxon>Halobacteria</taxon>
        <taxon>Halobacteriales</taxon>
        <taxon>Halobacteriaceae</taxon>
    </lineage>
</organism>
<keyword evidence="2" id="KW-0645">Protease</keyword>
<dbReference type="PANTHER" id="PTHR35864">
    <property type="entry name" value="ZINC METALLOPROTEASE MJ0611-RELATED"/>
    <property type="match status" value="1"/>
</dbReference>
<proteinExistence type="predicted"/>
<feature type="transmembrane region" description="Helical" evidence="1">
    <location>
        <begin position="185"/>
        <end position="203"/>
    </location>
</feature>
<dbReference type="RefSeq" id="WP_188876655.1">
    <property type="nucleotide sequence ID" value="NZ_BMPF01000001.1"/>
</dbReference>
<dbReference type="EMBL" id="BMPF01000001">
    <property type="protein sequence ID" value="GGL22185.1"/>
    <property type="molecule type" value="Genomic_DNA"/>
</dbReference>
<comment type="caution">
    <text evidence="2">The sequence shown here is derived from an EMBL/GenBank/DDBJ whole genome shotgun (WGS) entry which is preliminary data.</text>
</comment>
<keyword evidence="1" id="KW-1133">Transmembrane helix</keyword>
<sequence length="204" mass="21202">MSASLTSRLTFSADELRDLLVAWLALGVAFAFFYERVTATALAGYVTSRAFLLALAASLLTAGIGFLLHELAHKVVAVRYGQVAAFRADYGMLALAVLGGLAGFLFAAPGAVVHRGRLTERQNGLIALAGPVTNLALAAIFAPLAFLGVDLGMRGLSINLLLAGFNMLPVGPLDGRSVVSWSKAVYALVAVPSVLLGVAALLYV</sequence>
<feature type="transmembrane region" description="Helical" evidence="1">
    <location>
        <begin position="125"/>
        <end position="149"/>
    </location>
</feature>
<feature type="transmembrane region" description="Helical" evidence="1">
    <location>
        <begin position="92"/>
        <end position="113"/>
    </location>
</feature>
<feature type="transmembrane region" description="Helical" evidence="1">
    <location>
        <begin position="20"/>
        <end position="38"/>
    </location>
</feature>
<reference evidence="2 3" key="1">
    <citation type="journal article" date="2019" name="Int. J. Syst. Evol. Microbiol.">
        <title>The Global Catalogue of Microorganisms (GCM) 10K type strain sequencing project: providing services to taxonomists for standard genome sequencing and annotation.</title>
        <authorList>
            <consortium name="The Broad Institute Genomics Platform"/>
            <consortium name="The Broad Institute Genome Sequencing Center for Infectious Disease"/>
            <person name="Wu L."/>
            <person name="Ma J."/>
        </authorList>
    </citation>
    <scope>NUCLEOTIDE SEQUENCE [LARGE SCALE GENOMIC DNA]</scope>
    <source>
        <strain evidence="2 3">JCM 19585</strain>
    </source>
</reference>
<dbReference type="Proteomes" id="UP000628840">
    <property type="component" value="Unassembled WGS sequence"/>
</dbReference>
<keyword evidence="1" id="KW-0812">Transmembrane</keyword>
<dbReference type="GO" id="GO:0008233">
    <property type="term" value="F:peptidase activity"/>
    <property type="evidence" value="ECO:0007669"/>
    <property type="project" value="UniProtKB-KW"/>
</dbReference>
<dbReference type="AlphaFoldDB" id="A0A830F589"/>
<dbReference type="OrthoDB" id="86131at2157"/>
<evidence type="ECO:0000313" key="2">
    <source>
        <dbReference type="EMBL" id="GGL22185.1"/>
    </source>
</evidence>
<accession>A0A830F589</accession>